<dbReference type="SUPFAM" id="SSF81296">
    <property type="entry name" value="E set domains"/>
    <property type="match status" value="1"/>
</dbReference>
<dbReference type="Gene3D" id="2.60.40.1220">
    <property type="match status" value="1"/>
</dbReference>
<dbReference type="RefSeq" id="WP_093351724.1">
    <property type="nucleotide sequence ID" value="NZ_FOUY01000037.1"/>
</dbReference>
<dbReference type="InterPro" id="IPR032694">
    <property type="entry name" value="CopC/D"/>
</dbReference>
<feature type="compositionally biased region" description="Low complexity" evidence="5">
    <location>
        <begin position="133"/>
        <end position="169"/>
    </location>
</feature>
<evidence type="ECO:0000313" key="9">
    <source>
        <dbReference type="EMBL" id="SFO22122.1"/>
    </source>
</evidence>
<dbReference type="Proteomes" id="UP000199614">
    <property type="component" value="Unassembled WGS sequence"/>
</dbReference>
<dbReference type="EMBL" id="FOUY01000037">
    <property type="protein sequence ID" value="SFO22122.1"/>
    <property type="molecule type" value="Genomic_DNA"/>
</dbReference>
<keyword evidence="2" id="KW-0479">Metal-binding</keyword>
<keyword evidence="6" id="KW-0472">Membrane</keyword>
<feature type="region of interest" description="Disordered" evidence="5">
    <location>
        <begin position="61"/>
        <end position="90"/>
    </location>
</feature>
<dbReference type="Pfam" id="PF04234">
    <property type="entry name" value="CopC"/>
    <property type="match status" value="1"/>
</dbReference>
<keyword evidence="3 7" id="KW-0732">Signal</keyword>
<evidence type="ECO:0000256" key="6">
    <source>
        <dbReference type="SAM" id="Phobius"/>
    </source>
</evidence>
<name>A0A1I5FEH3_PSUAM</name>
<dbReference type="PANTHER" id="PTHR34820:SF4">
    <property type="entry name" value="INNER MEMBRANE PROTEIN YEBZ"/>
    <property type="match status" value="1"/>
</dbReference>
<evidence type="ECO:0000256" key="2">
    <source>
        <dbReference type="ARBA" id="ARBA00022723"/>
    </source>
</evidence>
<keyword evidence="6" id="KW-0812">Transmembrane</keyword>
<evidence type="ECO:0000259" key="8">
    <source>
        <dbReference type="Pfam" id="PF04234"/>
    </source>
</evidence>
<dbReference type="GO" id="GO:0030313">
    <property type="term" value="C:cell envelope"/>
    <property type="evidence" value="ECO:0007669"/>
    <property type="project" value="UniProtKB-SubCell"/>
</dbReference>
<dbReference type="PANTHER" id="PTHR34820">
    <property type="entry name" value="INNER MEMBRANE PROTEIN YEBZ"/>
    <property type="match status" value="1"/>
</dbReference>
<keyword evidence="6" id="KW-1133">Transmembrane helix</keyword>
<organism evidence="9 10">
    <name type="scientific">Pseudonocardia ammonioxydans</name>
    <dbReference type="NCBI Taxonomy" id="260086"/>
    <lineage>
        <taxon>Bacteria</taxon>
        <taxon>Bacillati</taxon>
        <taxon>Actinomycetota</taxon>
        <taxon>Actinomycetes</taxon>
        <taxon>Pseudonocardiales</taxon>
        <taxon>Pseudonocardiaceae</taxon>
        <taxon>Pseudonocardia</taxon>
    </lineage>
</organism>
<dbReference type="AlphaFoldDB" id="A0A1I5FEH3"/>
<proteinExistence type="predicted"/>
<feature type="transmembrane region" description="Helical" evidence="6">
    <location>
        <begin position="182"/>
        <end position="201"/>
    </location>
</feature>
<evidence type="ECO:0000256" key="4">
    <source>
        <dbReference type="ARBA" id="ARBA00023008"/>
    </source>
</evidence>
<keyword evidence="10" id="KW-1185">Reference proteome</keyword>
<dbReference type="STRING" id="260086.SAMN05216207_103730"/>
<sequence length="206" mass="20083">MSTVLPTAGRVAVVLLAGAVALLAGAAPAWAHTELESSTPAADARVTQAPTEVTLTFTEDVPADRAEVTVTGPAGTDAATGTDHARGPITAAGGTLTVPLEPLGDAGVYEIEYRVVSDDGHPVSGTVPFTLTAPGPGAGAPAPTPAAPAGAPDTTPAPAGDPAADTGTDSASGDTADTGMPVWPWLLVAVVVLGGGAALALRRTRN</sequence>
<dbReference type="GO" id="GO:0005886">
    <property type="term" value="C:plasma membrane"/>
    <property type="evidence" value="ECO:0007669"/>
    <property type="project" value="TreeGrafter"/>
</dbReference>
<dbReference type="GO" id="GO:0005507">
    <property type="term" value="F:copper ion binding"/>
    <property type="evidence" value="ECO:0007669"/>
    <property type="project" value="InterPro"/>
</dbReference>
<evidence type="ECO:0000256" key="5">
    <source>
        <dbReference type="SAM" id="MobiDB-lite"/>
    </source>
</evidence>
<evidence type="ECO:0000256" key="3">
    <source>
        <dbReference type="ARBA" id="ARBA00022729"/>
    </source>
</evidence>
<evidence type="ECO:0000256" key="1">
    <source>
        <dbReference type="ARBA" id="ARBA00004196"/>
    </source>
</evidence>
<dbReference type="InterPro" id="IPR014755">
    <property type="entry name" value="Cu-Rt/internalin_Ig-like"/>
</dbReference>
<feature type="compositionally biased region" description="Low complexity" evidence="5">
    <location>
        <begin position="71"/>
        <end position="82"/>
    </location>
</feature>
<feature type="signal peptide" evidence="7">
    <location>
        <begin position="1"/>
        <end position="31"/>
    </location>
</feature>
<comment type="subcellular location">
    <subcellularLocation>
        <location evidence="1">Cell envelope</location>
    </subcellularLocation>
</comment>
<dbReference type="InterPro" id="IPR007348">
    <property type="entry name" value="CopC_dom"/>
</dbReference>
<evidence type="ECO:0000256" key="7">
    <source>
        <dbReference type="SAM" id="SignalP"/>
    </source>
</evidence>
<dbReference type="InterPro" id="IPR014756">
    <property type="entry name" value="Ig_E-set"/>
</dbReference>
<accession>A0A1I5FEH3</accession>
<gene>
    <name evidence="9" type="ORF">SAMN05216207_103730</name>
</gene>
<reference evidence="9 10" key="1">
    <citation type="submission" date="2016-10" db="EMBL/GenBank/DDBJ databases">
        <authorList>
            <person name="de Groot N.N."/>
        </authorList>
    </citation>
    <scope>NUCLEOTIDE SEQUENCE [LARGE SCALE GENOMIC DNA]</scope>
    <source>
        <strain evidence="9 10">CGMCC 4.1877</strain>
    </source>
</reference>
<feature type="region of interest" description="Disordered" evidence="5">
    <location>
        <begin position="133"/>
        <end position="176"/>
    </location>
</feature>
<keyword evidence="4" id="KW-0186">Copper</keyword>
<feature type="chain" id="PRO_5011624730" description="CopC domain-containing protein" evidence="7">
    <location>
        <begin position="32"/>
        <end position="206"/>
    </location>
</feature>
<dbReference type="GO" id="GO:0046688">
    <property type="term" value="P:response to copper ion"/>
    <property type="evidence" value="ECO:0007669"/>
    <property type="project" value="InterPro"/>
</dbReference>
<feature type="domain" description="CopC" evidence="8">
    <location>
        <begin position="32"/>
        <end position="131"/>
    </location>
</feature>
<evidence type="ECO:0000313" key="10">
    <source>
        <dbReference type="Proteomes" id="UP000199614"/>
    </source>
</evidence>
<dbReference type="OrthoDB" id="5242236at2"/>
<protein>
    <recommendedName>
        <fullName evidence="8">CopC domain-containing protein</fullName>
    </recommendedName>
</protein>
<dbReference type="GO" id="GO:0006825">
    <property type="term" value="P:copper ion transport"/>
    <property type="evidence" value="ECO:0007669"/>
    <property type="project" value="InterPro"/>
</dbReference>
<dbReference type="GO" id="GO:0042597">
    <property type="term" value="C:periplasmic space"/>
    <property type="evidence" value="ECO:0007669"/>
    <property type="project" value="InterPro"/>
</dbReference>